<name>A0A2N9IKJ1_FAGSY</name>
<dbReference type="AlphaFoldDB" id="A0A2N9IKJ1"/>
<accession>A0A2N9IKJ1</accession>
<feature type="region of interest" description="Disordered" evidence="1">
    <location>
        <begin position="193"/>
        <end position="234"/>
    </location>
</feature>
<sequence length="367" mass="41598">MSIVSITGGHPGRFVSPNSSLSFDPGLVVTQAVRWSPNSSPRSRPGLVTQADSYPQFVPIVSRPGRWSPRPIRGWSNPNSSRVSRPGWSPSRFDLGGHPIRPRFVSRPRPGWSPRPIRTKSQFVPIVSRHPGRCHPGRFETWVVTQADSSPIRFVVPRPRWSPNFRFETWVVTQSDSSPIRFETWPGWSPRADSYPSNPNSSRSFRDLAGGHPGRFVPESSPNSSPIRFETWPGGSPRPIRTRIQIRFETWVVTQADSYPSPNFDFETWVVTQADSSPIRFVSRPGWSPRPIRYPSIQFVPFRDFLTRWITQAISRPGWSPRPIRPRFVSRFPDLVGHPGRFVPESQISFRDLGGHPGRFVPGSSPV</sequence>
<organism evidence="2">
    <name type="scientific">Fagus sylvatica</name>
    <name type="common">Beechnut</name>
    <dbReference type="NCBI Taxonomy" id="28930"/>
    <lineage>
        <taxon>Eukaryota</taxon>
        <taxon>Viridiplantae</taxon>
        <taxon>Streptophyta</taxon>
        <taxon>Embryophyta</taxon>
        <taxon>Tracheophyta</taxon>
        <taxon>Spermatophyta</taxon>
        <taxon>Magnoliopsida</taxon>
        <taxon>eudicotyledons</taxon>
        <taxon>Gunneridae</taxon>
        <taxon>Pentapetalae</taxon>
        <taxon>rosids</taxon>
        <taxon>fabids</taxon>
        <taxon>Fagales</taxon>
        <taxon>Fagaceae</taxon>
        <taxon>Fagus</taxon>
    </lineage>
</organism>
<proteinExistence type="predicted"/>
<dbReference type="EMBL" id="OIVN01006115">
    <property type="protein sequence ID" value="SPD25372.1"/>
    <property type="molecule type" value="Genomic_DNA"/>
</dbReference>
<evidence type="ECO:0000256" key="1">
    <source>
        <dbReference type="SAM" id="MobiDB-lite"/>
    </source>
</evidence>
<protein>
    <submittedName>
        <fullName evidence="2">Uncharacterized protein</fullName>
    </submittedName>
</protein>
<evidence type="ECO:0000313" key="2">
    <source>
        <dbReference type="EMBL" id="SPD25372.1"/>
    </source>
</evidence>
<reference evidence="2" key="1">
    <citation type="submission" date="2018-02" db="EMBL/GenBank/DDBJ databases">
        <authorList>
            <person name="Cohen D.B."/>
            <person name="Kent A.D."/>
        </authorList>
    </citation>
    <scope>NUCLEOTIDE SEQUENCE</scope>
</reference>
<gene>
    <name evidence="2" type="ORF">FSB_LOCUS53254</name>
</gene>